<dbReference type="GO" id="GO:0005109">
    <property type="term" value="F:frizzled binding"/>
    <property type="evidence" value="ECO:0007669"/>
    <property type="project" value="TreeGrafter"/>
</dbReference>
<proteinExistence type="inferred from homology"/>
<accession>T1JIR6</accession>
<evidence type="ECO:0000313" key="11">
    <source>
        <dbReference type="EnsemblMetazoa" id="SMAR013747-PA"/>
    </source>
</evidence>
<keyword evidence="8" id="KW-0325">Glycoprotein</keyword>
<dbReference type="SMART" id="SM00097">
    <property type="entry name" value="WNT1"/>
    <property type="match status" value="1"/>
</dbReference>
<evidence type="ECO:0000256" key="3">
    <source>
        <dbReference type="ARBA" id="ARBA00022473"/>
    </source>
</evidence>
<dbReference type="PROSITE" id="PS00246">
    <property type="entry name" value="WNT1"/>
    <property type="match status" value="1"/>
</dbReference>
<sequence length="308" mass="34480">MSSVRDGALTAIDECQFQFRTRRWNCSVLQDNRLWRHKLISGTREAAFVHAVSAAGVAHAVTRACSTGELDKCGCDRSVRGKSNEGFQWSGCSDNVAFGTAFSRAFVDVREIRASTKKSKSSILALMNLHNNEAGRQILEDNVHVECKCHGVSGSCELKTCWRSMPTFREVGQSLKDKFDGATEVSQRKKGSRRELIPLNPFFKPYTDTDLVYLNNSPDYCEFDPKAGSLGTHGRVCNRTSKGVDGCDLLCCGRGFRTRKERHLRYEISGADNRWRNIFPLIARSSLNKMSGIPDKSWQPPLVQLETT</sequence>
<dbReference type="PANTHER" id="PTHR12027:SF101">
    <property type="entry name" value="PROTEIN WNT-4"/>
    <property type="match status" value="1"/>
</dbReference>
<dbReference type="STRING" id="126957.T1JIR6"/>
<dbReference type="GO" id="GO:0045165">
    <property type="term" value="P:cell fate commitment"/>
    <property type="evidence" value="ECO:0007669"/>
    <property type="project" value="TreeGrafter"/>
</dbReference>
<name>T1JIR6_STRMM</name>
<dbReference type="PhylomeDB" id="T1JIR6"/>
<evidence type="ECO:0000256" key="1">
    <source>
        <dbReference type="ARBA" id="ARBA00004498"/>
    </source>
</evidence>
<dbReference type="Proteomes" id="UP000014500">
    <property type="component" value="Unassembled WGS sequence"/>
</dbReference>
<reference evidence="11" key="2">
    <citation type="submission" date="2015-02" db="UniProtKB">
        <authorList>
            <consortium name="EnsemblMetazoa"/>
        </authorList>
    </citation>
    <scope>IDENTIFICATION</scope>
</reference>
<dbReference type="InterPro" id="IPR018161">
    <property type="entry name" value="Wnt_CS"/>
</dbReference>
<keyword evidence="9" id="KW-0449">Lipoprotein</keyword>
<dbReference type="InterPro" id="IPR005817">
    <property type="entry name" value="Wnt"/>
</dbReference>
<dbReference type="GO" id="GO:0060070">
    <property type="term" value="P:canonical Wnt signaling pathway"/>
    <property type="evidence" value="ECO:0007669"/>
    <property type="project" value="TreeGrafter"/>
</dbReference>
<keyword evidence="7" id="KW-1015">Disulfide bond</keyword>
<dbReference type="EMBL" id="JH431581">
    <property type="status" value="NOT_ANNOTATED_CDS"/>
    <property type="molecule type" value="Genomic_DNA"/>
</dbReference>
<comment type="function">
    <text evidence="10">Ligand for members of the frizzled family of seven transmembrane receptors.</text>
</comment>
<dbReference type="Pfam" id="PF00110">
    <property type="entry name" value="wnt"/>
    <property type="match status" value="1"/>
</dbReference>
<evidence type="ECO:0000256" key="5">
    <source>
        <dbReference type="ARBA" id="ARBA00022530"/>
    </source>
</evidence>
<evidence type="ECO:0000256" key="10">
    <source>
        <dbReference type="RuleBase" id="RU003500"/>
    </source>
</evidence>
<dbReference type="PANTHER" id="PTHR12027">
    <property type="entry name" value="WNT RELATED"/>
    <property type="match status" value="1"/>
</dbReference>
<dbReference type="AlphaFoldDB" id="T1JIR6"/>
<dbReference type="GO" id="GO:0005125">
    <property type="term" value="F:cytokine activity"/>
    <property type="evidence" value="ECO:0007669"/>
    <property type="project" value="TreeGrafter"/>
</dbReference>
<evidence type="ECO:0000256" key="2">
    <source>
        <dbReference type="ARBA" id="ARBA00005683"/>
    </source>
</evidence>
<reference evidence="12" key="1">
    <citation type="submission" date="2011-05" db="EMBL/GenBank/DDBJ databases">
        <authorList>
            <person name="Richards S.R."/>
            <person name="Qu J."/>
            <person name="Jiang H."/>
            <person name="Jhangiani S.N."/>
            <person name="Agravi P."/>
            <person name="Goodspeed R."/>
            <person name="Gross S."/>
            <person name="Mandapat C."/>
            <person name="Jackson L."/>
            <person name="Mathew T."/>
            <person name="Pu L."/>
            <person name="Thornton R."/>
            <person name="Saada N."/>
            <person name="Wilczek-Boney K.B."/>
            <person name="Lee S."/>
            <person name="Kovar C."/>
            <person name="Wu Y."/>
            <person name="Scherer S.E."/>
            <person name="Worley K.C."/>
            <person name="Muzny D.M."/>
            <person name="Gibbs R."/>
        </authorList>
    </citation>
    <scope>NUCLEOTIDE SEQUENCE</scope>
    <source>
        <strain evidence="12">Brora</strain>
    </source>
</reference>
<dbReference type="PRINTS" id="PR01349">
    <property type="entry name" value="WNTPROTEIN"/>
</dbReference>
<evidence type="ECO:0000256" key="4">
    <source>
        <dbReference type="ARBA" id="ARBA00022525"/>
    </source>
</evidence>
<dbReference type="CDD" id="cd19336">
    <property type="entry name" value="Wnt_Wnt4"/>
    <property type="match status" value="1"/>
</dbReference>
<evidence type="ECO:0000256" key="8">
    <source>
        <dbReference type="ARBA" id="ARBA00023180"/>
    </source>
</evidence>
<comment type="similarity">
    <text evidence="2 10">Belongs to the Wnt family.</text>
</comment>
<dbReference type="OMA" id="NFEWSGC"/>
<dbReference type="HOGENOM" id="CLU_033039_1_3_1"/>
<dbReference type="GO" id="GO:0030182">
    <property type="term" value="P:neuron differentiation"/>
    <property type="evidence" value="ECO:0007669"/>
    <property type="project" value="TreeGrafter"/>
</dbReference>
<evidence type="ECO:0000256" key="7">
    <source>
        <dbReference type="ARBA" id="ARBA00023157"/>
    </source>
</evidence>
<keyword evidence="3 10" id="KW-0217">Developmental protein</keyword>
<dbReference type="GO" id="GO:0005615">
    <property type="term" value="C:extracellular space"/>
    <property type="evidence" value="ECO:0007669"/>
    <property type="project" value="TreeGrafter"/>
</dbReference>
<protein>
    <recommendedName>
        <fullName evidence="10">Protein Wnt</fullName>
    </recommendedName>
</protein>
<keyword evidence="6 10" id="KW-0879">Wnt signaling pathway</keyword>
<keyword evidence="4" id="KW-0964">Secreted</keyword>
<evidence type="ECO:0000256" key="9">
    <source>
        <dbReference type="ARBA" id="ARBA00023288"/>
    </source>
</evidence>
<keyword evidence="5" id="KW-0272">Extracellular matrix</keyword>
<dbReference type="eggNOG" id="KOG3913">
    <property type="taxonomic scope" value="Eukaryota"/>
</dbReference>
<evidence type="ECO:0000256" key="6">
    <source>
        <dbReference type="ARBA" id="ARBA00022687"/>
    </source>
</evidence>
<evidence type="ECO:0000313" key="12">
    <source>
        <dbReference type="Proteomes" id="UP000014500"/>
    </source>
</evidence>
<comment type="subcellular location">
    <subcellularLocation>
        <location evidence="1 10">Secreted</location>
        <location evidence="1 10">Extracellular space</location>
        <location evidence="1 10">Extracellular matrix</location>
    </subcellularLocation>
</comment>
<organism evidence="11 12">
    <name type="scientific">Strigamia maritima</name>
    <name type="common">European centipede</name>
    <name type="synonym">Geophilus maritimus</name>
    <dbReference type="NCBI Taxonomy" id="126957"/>
    <lineage>
        <taxon>Eukaryota</taxon>
        <taxon>Metazoa</taxon>
        <taxon>Ecdysozoa</taxon>
        <taxon>Arthropoda</taxon>
        <taxon>Myriapoda</taxon>
        <taxon>Chilopoda</taxon>
        <taxon>Pleurostigmophora</taxon>
        <taxon>Geophilomorpha</taxon>
        <taxon>Linotaeniidae</taxon>
        <taxon>Strigamia</taxon>
    </lineage>
</organism>
<keyword evidence="12" id="KW-1185">Reference proteome</keyword>
<dbReference type="EnsemblMetazoa" id="SMAR013747-RA">
    <property type="protein sequence ID" value="SMAR013747-PA"/>
    <property type="gene ID" value="SMAR013747"/>
</dbReference>